<sequence length="238" mass="28174">MPWLRKPREFQPLWKEWDRKAQKCGLRHTVFYISGDQYTGEWQDNKKDGKGIELLKNPASRYKGFWKEGKRGKYGILSIPDPETGKYIEVYSGGWANGLKEGIGKYNYSENECYEGEWSRDQRSGWGRMYFRDGSIYEGEWLKDKQDGQGMHLLKNENYYEGYWKGGKKHGPGKFFYFDKGQVYEGIWVEDIPKCGTIRDFQRHVATDPPQYPVPQVYISSLWLRQLYRQESITCHLL</sequence>
<dbReference type="InterPro" id="IPR003409">
    <property type="entry name" value="MORN"/>
</dbReference>
<dbReference type="InterPro" id="IPR052472">
    <property type="entry name" value="MORN3"/>
</dbReference>
<dbReference type="SMART" id="SM00698">
    <property type="entry name" value="MORN"/>
    <property type="match status" value="6"/>
</dbReference>
<accession>A0A8C4TMX3</accession>
<evidence type="ECO:0000256" key="3">
    <source>
        <dbReference type="ARBA" id="ARBA00023329"/>
    </source>
</evidence>
<dbReference type="Ensembl" id="ENSECRT00000033469.1">
    <property type="protein sequence ID" value="ENSECRP00000032746.1"/>
    <property type="gene ID" value="ENSECRG00000022177.1"/>
</dbReference>
<protein>
    <recommendedName>
        <fullName evidence="4">MORN repeat-containing protein 3</fullName>
    </recommendedName>
</protein>
<organism evidence="6 7">
    <name type="scientific">Erpetoichthys calabaricus</name>
    <name type="common">Rope fish</name>
    <name type="synonym">Calamoichthys calabaricus</name>
    <dbReference type="NCBI Taxonomy" id="27687"/>
    <lineage>
        <taxon>Eukaryota</taxon>
        <taxon>Metazoa</taxon>
        <taxon>Chordata</taxon>
        <taxon>Craniata</taxon>
        <taxon>Vertebrata</taxon>
        <taxon>Euteleostomi</taxon>
        <taxon>Actinopterygii</taxon>
        <taxon>Polypteriformes</taxon>
        <taxon>Polypteridae</taxon>
        <taxon>Erpetoichthys</taxon>
    </lineage>
</organism>
<dbReference type="GeneTree" id="ENSGT00940000159285"/>
<keyword evidence="2" id="KW-0677">Repeat</keyword>
<proteinExistence type="predicted"/>
<gene>
    <name evidence="6" type="primary">MORN3</name>
    <name evidence="6" type="synonym">LOC114668500</name>
</gene>
<keyword evidence="3" id="KW-0968">Cytoplasmic vesicle</keyword>
<reference evidence="6" key="2">
    <citation type="submission" date="2025-08" db="UniProtKB">
        <authorList>
            <consortium name="Ensembl"/>
        </authorList>
    </citation>
    <scope>IDENTIFICATION</scope>
</reference>
<name>A0A8C4TMX3_ERPCA</name>
<dbReference type="PANTHER" id="PTHR46511">
    <property type="entry name" value="MORN REPEAT-CONTAINING PROTEIN 3"/>
    <property type="match status" value="1"/>
</dbReference>
<comment type="function">
    <text evidence="5">Assembles a suppression complex (suppresome) by tethering SIRT1 and MDM2 to regulate composite modifications of p53/TP53. Confers both deacetylation-mediated functional inactivation, by SIRT1, and ubiquitination-dependent degradation, by MDM2, of p53/TP53, promoting a proliferative and cell survival behaviors. May play a role in the regulation of spermatogenesis.</text>
</comment>
<evidence type="ECO:0000256" key="2">
    <source>
        <dbReference type="ARBA" id="ARBA00022737"/>
    </source>
</evidence>
<comment type="subcellular location">
    <subcellularLocation>
        <location evidence="1">Cytoplasmic vesicle</location>
        <location evidence="1">Secretory vesicle</location>
        <location evidence="1">Acrosome</location>
    </subcellularLocation>
</comment>
<evidence type="ECO:0000256" key="5">
    <source>
        <dbReference type="ARBA" id="ARBA00045851"/>
    </source>
</evidence>
<dbReference type="GO" id="GO:0001669">
    <property type="term" value="C:acrosomal vesicle"/>
    <property type="evidence" value="ECO:0007669"/>
    <property type="project" value="UniProtKB-SubCell"/>
</dbReference>
<evidence type="ECO:0000313" key="6">
    <source>
        <dbReference type="Ensembl" id="ENSECRP00000032746.1"/>
    </source>
</evidence>
<dbReference type="Pfam" id="PF02493">
    <property type="entry name" value="MORN"/>
    <property type="match status" value="6"/>
</dbReference>
<dbReference type="Gene3D" id="2.20.110.10">
    <property type="entry name" value="Histone H3 K4-specific methyltransferase SET7/9 N-terminal domain"/>
    <property type="match status" value="3"/>
</dbReference>
<dbReference type="AlphaFoldDB" id="A0A8C4TMX3"/>
<reference evidence="6" key="1">
    <citation type="submission" date="2021-06" db="EMBL/GenBank/DDBJ databases">
        <authorList>
            <consortium name="Wellcome Sanger Institute Data Sharing"/>
        </authorList>
    </citation>
    <scope>NUCLEOTIDE SEQUENCE [LARGE SCALE GENOMIC DNA]</scope>
</reference>
<evidence type="ECO:0000256" key="4">
    <source>
        <dbReference type="ARBA" id="ARBA00039854"/>
    </source>
</evidence>
<evidence type="ECO:0000313" key="7">
    <source>
        <dbReference type="Proteomes" id="UP000694620"/>
    </source>
</evidence>
<keyword evidence="7" id="KW-1185">Reference proteome</keyword>
<dbReference type="SUPFAM" id="SSF82185">
    <property type="entry name" value="Histone H3 K4-specific methyltransferase SET7/9 N-terminal domain"/>
    <property type="match status" value="2"/>
</dbReference>
<dbReference type="Proteomes" id="UP000694620">
    <property type="component" value="Chromosome 18"/>
</dbReference>
<reference evidence="6" key="3">
    <citation type="submission" date="2025-09" db="UniProtKB">
        <authorList>
            <consortium name="Ensembl"/>
        </authorList>
    </citation>
    <scope>IDENTIFICATION</scope>
</reference>
<dbReference type="PANTHER" id="PTHR46511:SF1">
    <property type="entry name" value="MORN REPEAT-CONTAINING PROTEIN 3"/>
    <property type="match status" value="1"/>
</dbReference>
<evidence type="ECO:0000256" key="1">
    <source>
        <dbReference type="ARBA" id="ARBA00004218"/>
    </source>
</evidence>